<protein>
    <submittedName>
        <fullName evidence="1">Uncharacterized protein</fullName>
    </submittedName>
</protein>
<dbReference type="AlphaFoldDB" id="A0A975WAA7"/>
<comment type="caution">
    <text evidence="1">The sequence shown here is derived from an EMBL/GenBank/DDBJ whole genome shotgun (WGS) entry which is preliminary data.</text>
</comment>
<proteinExistence type="predicted"/>
<dbReference type="RefSeq" id="WP_074836629.1">
    <property type="nucleotide sequence ID" value="NZ_CATLQZ010000003.1"/>
</dbReference>
<organism evidence="1 2">
    <name type="scientific">Marinovum algicola</name>
    <dbReference type="NCBI Taxonomy" id="42444"/>
    <lineage>
        <taxon>Bacteria</taxon>
        <taxon>Pseudomonadati</taxon>
        <taxon>Pseudomonadota</taxon>
        <taxon>Alphaproteobacteria</taxon>
        <taxon>Rhodobacterales</taxon>
        <taxon>Roseobacteraceae</taxon>
        <taxon>Marinovum</taxon>
    </lineage>
</organism>
<name>A0A975WAA7_9RHOB</name>
<reference evidence="1 2" key="1">
    <citation type="submission" date="2016-10" db="EMBL/GenBank/DDBJ databases">
        <authorList>
            <person name="Varghese N."/>
            <person name="Submissions S."/>
        </authorList>
    </citation>
    <scope>NUCLEOTIDE SEQUENCE [LARGE SCALE GENOMIC DNA]</scope>
    <source>
        <strain evidence="1 2">FF3</strain>
    </source>
</reference>
<dbReference type="Proteomes" id="UP000182932">
    <property type="component" value="Unassembled WGS sequence"/>
</dbReference>
<gene>
    <name evidence="1" type="ORF">SAMN04487940_10714</name>
</gene>
<dbReference type="GeneID" id="80818496"/>
<evidence type="ECO:0000313" key="1">
    <source>
        <dbReference type="EMBL" id="SEJ53880.1"/>
    </source>
</evidence>
<dbReference type="EMBL" id="FNYY01000007">
    <property type="protein sequence ID" value="SEJ53880.1"/>
    <property type="molecule type" value="Genomic_DNA"/>
</dbReference>
<sequence length="77" mass="8104">MAQKGLVQNVAPAPGAVFYSLASARVLRLIDAPLSAAERSHADILAARNAALAEASTTRRVAEAIARMKTRFGNDGR</sequence>
<keyword evidence="2" id="KW-1185">Reference proteome</keyword>
<accession>A0A975WAA7</accession>
<evidence type="ECO:0000313" key="2">
    <source>
        <dbReference type="Proteomes" id="UP000182932"/>
    </source>
</evidence>